<evidence type="ECO:0000259" key="2">
    <source>
        <dbReference type="Pfam" id="PF01636"/>
    </source>
</evidence>
<feature type="compositionally biased region" description="Acidic residues" evidence="1">
    <location>
        <begin position="534"/>
        <end position="545"/>
    </location>
</feature>
<dbReference type="Proteomes" id="UP000578531">
    <property type="component" value="Unassembled WGS sequence"/>
</dbReference>
<feature type="region of interest" description="Disordered" evidence="1">
    <location>
        <begin position="499"/>
        <end position="551"/>
    </location>
</feature>
<protein>
    <recommendedName>
        <fullName evidence="2">Aminoglycoside phosphotransferase domain-containing protein</fullName>
    </recommendedName>
</protein>
<reference evidence="3 4" key="1">
    <citation type="journal article" date="2020" name="Genomics">
        <title>Complete, high-quality genomes from long-read metagenomic sequencing of two wolf lichen thalli reveals enigmatic genome architecture.</title>
        <authorList>
            <person name="McKenzie S.K."/>
            <person name="Walston R.F."/>
            <person name="Allen J.L."/>
        </authorList>
    </citation>
    <scope>NUCLEOTIDE SEQUENCE [LARGE SCALE GENOMIC DNA]</scope>
    <source>
        <strain evidence="3">WasteWater2</strain>
    </source>
</reference>
<dbReference type="SUPFAM" id="SSF56112">
    <property type="entry name" value="Protein kinase-like (PK-like)"/>
    <property type="match status" value="1"/>
</dbReference>
<dbReference type="RefSeq" id="XP_037158801.1">
    <property type="nucleotide sequence ID" value="XM_037314265.1"/>
</dbReference>
<feature type="compositionally biased region" description="Basic and acidic residues" evidence="1">
    <location>
        <begin position="522"/>
        <end position="533"/>
    </location>
</feature>
<feature type="compositionally biased region" description="Low complexity" evidence="1">
    <location>
        <begin position="1070"/>
        <end position="1080"/>
    </location>
</feature>
<feature type="compositionally biased region" description="Basic and acidic residues" evidence="1">
    <location>
        <begin position="883"/>
        <end position="892"/>
    </location>
</feature>
<dbReference type="InterPro" id="IPR051678">
    <property type="entry name" value="AGP_Transferase"/>
</dbReference>
<feature type="region of interest" description="Disordered" evidence="1">
    <location>
        <begin position="1258"/>
        <end position="1316"/>
    </location>
</feature>
<feature type="domain" description="Aminoglycoside phosphotransferase" evidence="2">
    <location>
        <begin position="104"/>
        <end position="374"/>
    </location>
</feature>
<keyword evidence="4" id="KW-1185">Reference proteome</keyword>
<dbReference type="GeneID" id="59294030"/>
<accession>A0A8H6CMY8</accession>
<feature type="compositionally biased region" description="Polar residues" evidence="1">
    <location>
        <begin position="1012"/>
        <end position="1034"/>
    </location>
</feature>
<organism evidence="3 4">
    <name type="scientific">Letharia columbiana</name>
    <dbReference type="NCBI Taxonomy" id="112416"/>
    <lineage>
        <taxon>Eukaryota</taxon>
        <taxon>Fungi</taxon>
        <taxon>Dikarya</taxon>
        <taxon>Ascomycota</taxon>
        <taxon>Pezizomycotina</taxon>
        <taxon>Lecanoromycetes</taxon>
        <taxon>OSLEUM clade</taxon>
        <taxon>Lecanoromycetidae</taxon>
        <taxon>Lecanorales</taxon>
        <taxon>Lecanorineae</taxon>
        <taxon>Parmeliaceae</taxon>
        <taxon>Letharia</taxon>
    </lineage>
</organism>
<feature type="region of interest" description="Disordered" evidence="1">
    <location>
        <begin position="1063"/>
        <end position="1083"/>
    </location>
</feature>
<feature type="compositionally biased region" description="Acidic residues" evidence="1">
    <location>
        <begin position="1191"/>
        <end position="1203"/>
    </location>
</feature>
<dbReference type="InterPro" id="IPR002575">
    <property type="entry name" value="Aminoglycoside_PTrfase"/>
</dbReference>
<comment type="caution">
    <text evidence="3">The sequence shown here is derived from an EMBL/GenBank/DDBJ whole genome shotgun (WGS) entry which is preliminary data.</text>
</comment>
<dbReference type="OrthoDB" id="2831558at2759"/>
<feature type="compositionally biased region" description="Polar residues" evidence="1">
    <location>
        <begin position="961"/>
        <end position="971"/>
    </location>
</feature>
<dbReference type="Pfam" id="PF01636">
    <property type="entry name" value="APH"/>
    <property type="match status" value="1"/>
</dbReference>
<dbReference type="PANTHER" id="PTHR21310">
    <property type="entry name" value="AMINOGLYCOSIDE PHOSPHOTRANSFERASE-RELATED-RELATED"/>
    <property type="match status" value="1"/>
</dbReference>
<dbReference type="Gene3D" id="3.30.200.20">
    <property type="entry name" value="Phosphorylase Kinase, domain 1"/>
    <property type="match status" value="1"/>
</dbReference>
<dbReference type="InterPro" id="IPR011009">
    <property type="entry name" value="Kinase-like_dom_sf"/>
</dbReference>
<feature type="compositionally biased region" description="Acidic residues" evidence="1">
    <location>
        <begin position="1134"/>
        <end position="1143"/>
    </location>
</feature>
<sequence length="1355" mass="148166">MDMTINTLNANVSDMASSSDENDRIRMLGLYEEEMNLFGRILRTMKLDKIPDFASDVRQYGHRSTVNSPIQGLSEPCSISCKVINPPLYGSFHIVFPIEFADGAKWMLKIPAKGDHFDSVAAAALASEARTMQMLRRETSIPVPIVYAFDTSSNNDLLTPFILMEKLDGRPLYHLWFDSEVPKARLEHFRIKALQSLAGAMVQLNKFTLNTGGSLVFNPDGTPVGLGGAKVVDGVAIFNKARASQVHQTTSDKGDESNPDDLRVEAAKSSTLNAFGCSQINADKSDDDDIIYERGPFSNPKEYFMSNLDRSDPAFRADAYERGTDRSLRLFIEWAFADSRDHDRRFVLAHPDLDVQNILVAEDGTLTGLIDWDGVAAVPREVGCAQYPLWLMRDWVPLRYEYDIDKGRACTRAGYEESSPAELASYRALYAHLMEVEIEKMTGGSNKRTTFGTSPKQEADLTRRSLIMRNLDLSAGDPWVALGTVNHIIDQIEELTAPGWEDTDSISSFSSGCDSDSDSESDSSRSVDSSIKEEDTEPQAPETDEQGSIGMRVSVSAHGADQESKEMEFTVPEVTVKVINNSWGAGAQDRVFPAPLGASQTDVGKSKTHKASKVDPEEDCSTTSAHLGWTRRLLRFGCNTAEKSLRKLAKIGYVPEIAVDEAAELSSEAGVQSAVTVAEKNSGKLGELDTPQQINAIELSKEMGTKQLKDTLSTNGTRGPEQINDVGSIGSTADVQKIPSTQTIIISDKIKRSASIPPTVEPQDILLRKAELLQAARAVKKANRKAHYLADKAAIKKELKVWENIALAVWRRGISLEQLQLNQGKIASSVVDMIRSEQEHEDGLAVSTHLPSATEVTAAAAEMVDSSAAALSRLEDNSMQSKGEPEEVRLEEDVPQTAKVNGDEPSRTSKVTITGVAENSRLESKAHRISMKISNTTCQAIRAPENTVFEIFEDNKDESESPNANLSTPQPQAGLCLARNSRTSKSNGSKKRTKKPTTAKGDKTSPALGKENPSSSERSAFNTLPNNPVSTNQPEVPPEEDDFAVAFNIGQKNKMLHEEAARDFTKVRESQTSSGSSSTSRECVLPAAAKTSYSLRALCKFGTSYFTQILFNRNQSKEDKECLSQESSVISESGNEEEGGSDVEDTHSSATSLSDDQVNDEENHEIKEDKDDTPEFAVIATNEGNGGGCGGDEDGEEFDEEGREEGRINEAMGQTNHHKHASFAKGSREEDGLIKPCASRRTYDPCTEDWVEAKNFDKPTKVGSTTTTSDKARLAEMIDDDDGGDEGDANIESGHEDQAGGDEGVESLGDSGIPEFEDHGGFDRYTVCNLLGMGELDELRLLRLKEGFLMLLEQY</sequence>
<dbReference type="Gene3D" id="3.90.1200.10">
    <property type="match status" value="1"/>
</dbReference>
<proteinExistence type="predicted"/>
<evidence type="ECO:0000256" key="1">
    <source>
        <dbReference type="SAM" id="MobiDB-lite"/>
    </source>
</evidence>
<feature type="region of interest" description="Disordered" evidence="1">
    <location>
        <begin position="597"/>
        <end position="622"/>
    </location>
</feature>
<feature type="compositionally biased region" description="Basic residues" evidence="1">
    <location>
        <begin position="988"/>
        <end position="997"/>
    </location>
</feature>
<feature type="compositionally biased region" description="Acidic residues" evidence="1">
    <location>
        <begin position="1277"/>
        <end position="1289"/>
    </location>
</feature>
<gene>
    <name evidence="3" type="ORF">HO173_012396</name>
</gene>
<name>A0A8H6CMY8_9LECA</name>
<dbReference type="PANTHER" id="PTHR21310:SF51">
    <property type="entry name" value="AMINOGLYCOSIDE PHOSPHOTRANSFERASE DOMAIN-CONTAINING PROTEIN"/>
    <property type="match status" value="1"/>
</dbReference>
<evidence type="ECO:0000313" key="4">
    <source>
        <dbReference type="Proteomes" id="UP000578531"/>
    </source>
</evidence>
<feature type="region of interest" description="Disordered" evidence="1">
    <location>
        <begin position="1122"/>
        <end position="1204"/>
    </location>
</feature>
<dbReference type="EMBL" id="JACCJC010000090">
    <property type="protein sequence ID" value="KAF6226650.1"/>
    <property type="molecule type" value="Genomic_DNA"/>
</dbReference>
<feature type="compositionally biased region" description="Low complexity" evidence="1">
    <location>
        <begin position="505"/>
        <end position="514"/>
    </location>
</feature>
<feature type="region of interest" description="Disordered" evidence="1">
    <location>
        <begin position="874"/>
        <end position="907"/>
    </location>
</feature>
<evidence type="ECO:0000313" key="3">
    <source>
        <dbReference type="EMBL" id="KAF6226650.1"/>
    </source>
</evidence>
<feature type="region of interest" description="Disordered" evidence="1">
    <location>
        <begin position="955"/>
        <end position="1039"/>
    </location>
</feature>